<accession>A0ACC1YYP8</accession>
<keyword evidence="2" id="KW-1185">Reference proteome</keyword>
<sequence length="400" mass="43888">MGEIMTTNEKKKSQLRFNVGGGVVLGGVVLLGGGLAVAGLMAAFSIIKNRNFGKHYHKNQNSTTATPSDKIHDGSPGLSSVLQNPSTAVHQNSCCTSHGTPTIDLTESLMDPKELVAAHNMALEEKTLPTMVGEKEDPSNCHQEIISISSEDLNKESIESSNEESPAPENIIKNDAGEKLQLTKNIEAKKEDEPAEMRKLAAVEEILTMQSLKGAEEQEQGEYDDNNNDDSEEHMIEKEEEIAEGELAPKEGRDDHYDNSNEEDNSSEDVTEEEEEEKSSEGSGSSSVESNVEAIWPTEMIEALSQELKGINANKAKPESYAYLNSKIDDSVFYGYGNNNGTTENSAILNDKRESIHLPRREVFVWSFLAVLLLLLLLHIHHTVTVHDLSCQNSVLGPRV</sequence>
<evidence type="ECO:0000313" key="2">
    <source>
        <dbReference type="Proteomes" id="UP001164539"/>
    </source>
</evidence>
<name>A0ACC1YYP8_MELAZ</name>
<organism evidence="1 2">
    <name type="scientific">Melia azedarach</name>
    <name type="common">Chinaberry tree</name>
    <dbReference type="NCBI Taxonomy" id="155640"/>
    <lineage>
        <taxon>Eukaryota</taxon>
        <taxon>Viridiplantae</taxon>
        <taxon>Streptophyta</taxon>
        <taxon>Embryophyta</taxon>
        <taxon>Tracheophyta</taxon>
        <taxon>Spermatophyta</taxon>
        <taxon>Magnoliopsida</taxon>
        <taxon>eudicotyledons</taxon>
        <taxon>Gunneridae</taxon>
        <taxon>Pentapetalae</taxon>
        <taxon>rosids</taxon>
        <taxon>malvids</taxon>
        <taxon>Sapindales</taxon>
        <taxon>Meliaceae</taxon>
        <taxon>Melia</taxon>
    </lineage>
</organism>
<gene>
    <name evidence="1" type="ORF">OWV82_000778</name>
</gene>
<proteinExistence type="predicted"/>
<comment type="caution">
    <text evidence="1">The sequence shown here is derived from an EMBL/GenBank/DDBJ whole genome shotgun (WGS) entry which is preliminary data.</text>
</comment>
<evidence type="ECO:0000313" key="1">
    <source>
        <dbReference type="EMBL" id="KAJ4727725.1"/>
    </source>
</evidence>
<protein>
    <submittedName>
        <fullName evidence="1">Uncharacterized protein</fullName>
    </submittedName>
</protein>
<dbReference type="Proteomes" id="UP001164539">
    <property type="component" value="Chromosome 1"/>
</dbReference>
<reference evidence="1 2" key="1">
    <citation type="journal article" date="2023" name="Science">
        <title>Complex scaffold remodeling in plant triterpene biosynthesis.</title>
        <authorList>
            <person name="De La Pena R."/>
            <person name="Hodgson H."/>
            <person name="Liu J.C."/>
            <person name="Stephenson M.J."/>
            <person name="Martin A.C."/>
            <person name="Owen C."/>
            <person name="Harkess A."/>
            <person name="Leebens-Mack J."/>
            <person name="Jimenez L.E."/>
            <person name="Osbourn A."/>
            <person name="Sattely E.S."/>
        </authorList>
    </citation>
    <scope>NUCLEOTIDE SEQUENCE [LARGE SCALE GENOMIC DNA]</scope>
    <source>
        <strain evidence="2">cv. JPN11</strain>
        <tissue evidence="1">Leaf</tissue>
    </source>
</reference>
<dbReference type="EMBL" id="CM051394">
    <property type="protein sequence ID" value="KAJ4727725.1"/>
    <property type="molecule type" value="Genomic_DNA"/>
</dbReference>